<dbReference type="STRING" id="37928.SAMN04489742_2401"/>
<gene>
    <name evidence="3" type="ORF">SAMN04489742_2401</name>
</gene>
<dbReference type="Gene3D" id="3.40.50.620">
    <property type="entry name" value="HUPs"/>
    <property type="match status" value="1"/>
</dbReference>
<name>A0A1H1DFY6_9MICC</name>
<dbReference type="EMBL" id="FNKH01000002">
    <property type="protein sequence ID" value="SDQ74756.1"/>
    <property type="molecule type" value="Genomic_DNA"/>
</dbReference>
<dbReference type="CDD" id="cd00293">
    <property type="entry name" value="USP-like"/>
    <property type="match status" value="1"/>
</dbReference>
<dbReference type="InterPro" id="IPR006016">
    <property type="entry name" value="UspA"/>
</dbReference>
<evidence type="ECO:0000313" key="4">
    <source>
        <dbReference type="Proteomes" id="UP000181917"/>
    </source>
</evidence>
<dbReference type="InterPro" id="IPR014729">
    <property type="entry name" value="Rossmann-like_a/b/a_fold"/>
</dbReference>
<dbReference type="AlphaFoldDB" id="A0A1H1DFY6"/>
<reference evidence="3 4" key="1">
    <citation type="submission" date="2016-10" db="EMBL/GenBank/DDBJ databases">
        <authorList>
            <person name="de Groot N.N."/>
        </authorList>
    </citation>
    <scope>NUCLEOTIDE SEQUENCE [LARGE SCALE GENOMIC DNA]</scope>
    <source>
        <strain evidence="3 4">DSM 20117</strain>
    </source>
</reference>
<dbReference type="RefSeq" id="WP_074700613.1">
    <property type="nucleotide sequence ID" value="NZ_CP018863.1"/>
</dbReference>
<feature type="domain" description="UspA" evidence="2">
    <location>
        <begin position="2"/>
        <end position="128"/>
    </location>
</feature>
<dbReference type="SUPFAM" id="SSF52402">
    <property type="entry name" value="Adenine nucleotide alpha hydrolases-like"/>
    <property type="match status" value="1"/>
</dbReference>
<evidence type="ECO:0000256" key="1">
    <source>
        <dbReference type="ARBA" id="ARBA00008791"/>
    </source>
</evidence>
<dbReference type="InterPro" id="IPR006015">
    <property type="entry name" value="Universal_stress_UspA"/>
</dbReference>
<dbReference type="Proteomes" id="UP000181917">
    <property type="component" value="Unassembled WGS sequence"/>
</dbReference>
<dbReference type="KEGG" id="acry:AC20117_05420"/>
<keyword evidence="4" id="KW-1185">Reference proteome</keyword>
<proteinExistence type="inferred from homology"/>
<sequence length="133" mass="13959">MSILVGYLPTPEGEAALTAGIAEAKLRGLDMVILNSPRKGAPVDAALASPEQVAELVQRAADAGITATVRQPGHTDDLTDEFMDVADDVNAALIVIGLRKRSQVGKFIMGSQAQRILLQADRPVLAVKAPDGF</sequence>
<evidence type="ECO:0000313" key="3">
    <source>
        <dbReference type="EMBL" id="SDQ74756.1"/>
    </source>
</evidence>
<dbReference type="PRINTS" id="PR01438">
    <property type="entry name" value="UNVRSLSTRESS"/>
</dbReference>
<organism evidence="3 4">
    <name type="scientific">Crystallibacter crystallopoietes</name>
    <dbReference type="NCBI Taxonomy" id="37928"/>
    <lineage>
        <taxon>Bacteria</taxon>
        <taxon>Bacillati</taxon>
        <taxon>Actinomycetota</taxon>
        <taxon>Actinomycetes</taxon>
        <taxon>Micrococcales</taxon>
        <taxon>Micrococcaceae</taxon>
        <taxon>Crystallibacter</taxon>
    </lineage>
</organism>
<comment type="similarity">
    <text evidence="1">Belongs to the universal stress protein A family.</text>
</comment>
<protein>
    <submittedName>
        <fullName evidence="3">Universal stress protein family protein</fullName>
    </submittedName>
</protein>
<dbReference type="Pfam" id="PF00582">
    <property type="entry name" value="Usp"/>
    <property type="match status" value="1"/>
</dbReference>
<evidence type="ECO:0000259" key="2">
    <source>
        <dbReference type="Pfam" id="PF00582"/>
    </source>
</evidence>
<accession>A0A1H1DFY6</accession>
<dbReference type="OrthoDB" id="5419113at2"/>